<name>K5WMF1_PHACS</name>
<organism evidence="3 4">
    <name type="scientific">Phanerochaete carnosa (strain HHB-10118-sp)</name>
    <name type="common">White-rot fungus</name>
    <name type="synonym">Peniophora carnosa</name>
    <dbReference type="NCBI Taxonomy" id="650164"/>
    <lineage>
        <taxon>Eukaryota</taxon>
        <taxon>Fungi</taxon>
        <taxon>Dikarya</taxon>
        <taxon>Basidiomycota</taxon>
        <taxon>Agaricomycotina</taxon>
        <taxon>Agaricomycetes</taxon>
        <taxon>Polyporales</taxon>
        <taxon>Phanerochaetaceae</taxon>
        <taxon>Phanerochaete</taxon>
    </lineage>
</organism>
<dbReference type="InterPro" id="IPR024983">
    <property type="entry name" value="CHAT_dom"/>
</dbReference>
<evidence type="ECO:0000313" key="4">
    <source>
        <dbReference type="Proteomes" id="UP000008370"/>
    </source>
</evidence>
<dbReference type="EMBL" id="JH930468">
    <property type="protein sequence ID" value="EKM60625.1"/>
    <property type="molecule type" value="Genomic_DNA"/>
</dbReference>
<dbReference type="HOGENOM" id="CLU_001305_0_3_1"/>
<dbReference type="RefSeq" id="XP_007390075.1">
    <property type="nucleotide sequence ID" value="XM_007390013.1"/>
</dbReference>
<gene>
    <name evidence="3" type="ORF">PHACADRAFT_189751</name>
</gene>
<reference evidence="3 4" key="1">
    <citation type="journal article" date="2012" name="BMC Genomics">
        <title>Comparative genomics of the white-rot fungi, Phanerochaete carnosa and P. chrysosporium, to elucidate the genetic basis of the distinct wood types they colonize.</title>
        <authorList>
            <person name="Suzuki H."/>
            <person name="MacDonald J."/>
            <person name="Syed K."/>
            <person name="Salamov A."/>
            <person name="Hori C."/>
            <person name="Aerts A."/>
            <person name="Henrissat B."/>
            <person name="Wiebenga A."/>
            <person name="vanKuyk P.A."/>
            <person name="Barry K."/>
            <person name="Lindquist E."/>
            <person name="LaButti K."/>
            <person name="Lapidus A."/>
            <person name="Lucas S."/>
            <person name="Coutinho P."/>
            <person name="Gong Y."/>
            <person name="Samejima M."/>
            <person name="Mahadevan R."/>
            <person name="Abou-Zaid M."/>
            <person name="de Vries R.P."/>
            <person name="Igarashi K."/>
            <person name="Yadav J.S."/>
            <person name="Grigoriev I.V."/>
            <person name="Master E.R."/>
        </authorList>
    </citation>
    <scope>NUCLEOTIDE SEQUENCE [LARGE SCALE GENOMIC DNA]</scope>
    <source>
        <strain evidence="3 4">HHB-10118-sp</strain>
    </source>
</reference>
<proteinExistence type="predicted"/>
<sequence>MFGSFKQTRLFSELDQCIEYAREAVSCCPQESPAWAASLDILSQSLISRYEELGDLTNVQEFVSLHRKALLPRPHGHPDRYHSLLSLAKASHTHFCHTGESQELTDAIEFGCLALSLFDSASHDQPTFFTTVAALMLSSFKQTYLSPELDQCIEYAQEAVLCCPPESPARAASLDILSRSLLSRYEEQGEPADLEVAIEYAQEATFLCHTGRLDRSRTRVTLAAGLLARFERARKPEDLVQSVFLCGDIYELCLSPAPLLLALYSTFVPASFTLFRYLEEQLILEASISMGSEALALCPPGHPNRPHSLINLAYAKYIRFIYAKPQGSSKSDDAVVSPRETVESLPPETAVRAEEPRTEFFGRREDIDDVIASLHEAVELLPSGVTVRAVALSRLADALFIRFGMLPEDSLDDLEECVARHKEALSAYGPCAPECAEILDRLSLSLNVRFMVVARDEQEDLSKAIDYGEEALALCRPGRPRRGHISSLLSDVLYRRFCTNSNMEDLDRSIAYSRETLQMAPDLVDSITLSNSKSALARTLMFRFSLTGQLDDISDSIRYSYDTLSLYPRGHSRRPGALVDLSFRFATRFVETKQLGDVDSGISCLREALSLLAPESPERLEVLEHLKAHLYVRYGETKDPQEMEECARYAEEAHALRLYSPTSVTVESTVGFRLQHELTGESEWLDKAVDHFRGAISDWSSMGQPYLHPGISLCYAVFNRYEAFGRLEDLDECIDLARRVLSSYPPGMNHLGRRIPLLALYKALLRRYLDTGSETDISDAIFYARESAVSQSGSGRLERLEVAIEWTTMAHLENHPSTLEAYRTGLELLEQYLTCIPTLELQHEAVREAKSLSSNAAAYAIGQGDLKLAVEMLEQGRALLWSQVRRLRTPLDQLAADEGSVHLRDAFLEKSRALETLNTSASPFVGGSAIEESRDPYRRMLETKERLTAELNGVIEQIRIKLPDFLKLPSYDKLKAVSAEGPVIIVNRSIFRSDAIILGPGDNISNIQLSDTFYKQSIELSNKLLQARQILKYSAQKEYDRVLRLTLKTLGNLLVDPVVGMLKELGVEEGSRIWWCPTSVVSALPLHAAGPLTMPGPRSSKTKVYLPDLYIPSYTPTLTALIEARTAPAGGYRPVEHAGILGVALLDESLQAVADEVEVLRTRFTEDKLTLAIGSGCNRDAVVAGLAERPWVHFACHGTLKASEPFDSALILSGDERLTLLDIVKVGLHNAELAVLSACHTAEQTQGSAMDEALHLAAAMQFSGFRSVVGTVWQMRDEDGPTLAEYFYRALFEERGDEDIPHASEVGFKKAARALCSATKEMRRRKVSLERWVNFVHIGA</sequence>
<dbReference type="Proteomes" id="UP000008370">
    <property type="component" value="Unassembled WGS sequence"/>
</dbReference>
<evidence type="ECO:0000259" key="2">
    <source>
        <dbReference type="Pfam" id="PF12770"/>
    </source>
</evidence>
<keyword evidence="4" id="KW-1185">Reference proteome</keyword>
<accession>K5WMF1</accession>
<feature type="region of interest" description="Disordered" evidence="1">
    <location>
        <begin position="327"/>
        <end position="349"/>
    </location>
</feature>
<evidence type="ECO:0000256" key="1">
    <source>
        <dbReference type="SAM" id="MobiDB-lite"/>
    </source>
</evidence>
<feature type="domain" description="CHAT" evidence="2">
    <location>
        <begin position="1046"/>
        <end position="1339"/>
    </location>
</feature>
<evidence type="ECO:0000313" key="3">
    <source>
        <dbReference type="EMBL" id="EKM60625.1"/>
    </source>
</evidence>
<dbReference type="InterPro" id="IPR011990">
    <property type="entry name" value="TPR-like_helical_dom_sf"/>
</dbReference>
<dbReference type="InParanoid" id="K5WMF1"/>
<dbReference type="OrthoDB" id="3169018at2759"/>
<dbReference type="Pfam" id="PF12770">
    <property type="entry name" value="CHAT"/>
    <property type="match status" value="1"/>
</dbReference>
<dbReference type="Gene3D" id="1.25.40.10">
    <property type="entry name" value="Tetratricopeptide repeat domain"/>
    <property type="match status" value="2"/>
</dbReference>
<protein>
    <recommendedName>
        <fullName evidence="2">CHAT domain-containing protein</fullName>
    </recommendedName>
</protein>
<dbReference type="GeneID" id="18910631"/>
<dbReference type="KEGG" id="pco:PHACADRAFT_189751"/>